<keyword evidence="3" id="KW-1185">Reference proteome</keyword>
<protein>
    <submittedName>
        <fullName evidence="2">Uncharacterized protein</fullName>
    </submittedName>
</protein>
<feature type="compositionally biased region" description="Polar residues" evidence="1">
    <location>
        <begin position="19"/>
        <end position="31"/>
    </location>
</feature>
<evidence type="ECO:0000256" key="1">
    <source>
        <dbReference type="SAM" id="MobiDB-lite"/>
    </source>
</evidence>
<evidence type="ECO:0000313" key="2">
    <source>
        <dbReference type="EMBL" id="MFC7189139.1"/>
    </source>
</evidence>
<reference evidence="2 3" key="1">
    <citation type="journal article" date="2019" name="Int. J. Syst. Evol. Microbiol.">
        <title>The Global Catalogue of Microorganisms (GCM) 10K type strain sequencing project: providing services to taxonomists for standard genome sequencing and annotation.</title>
        <authorList>
            <consortium name="The Broad Institute Genomics Platform"/>
            <consortium name="The Broad Institute Genome Sequencing Center for Infectious Disease"/>
            <person name="Wu L."/>
            <person name="Ma J."/>
        </authorList>
    </citation>
    <scope>NUCLEOTIDE SEQUENCE [LARGE SCALE GENOMIC DNA]</scope>
    <source>
        <strain evidence="2 3">RDMS1</strain>
    </source>
</reference>
<evidence type="ECO:0000313" key="3">
    <source>
        <dbReference type="Proteomes" id="UP001596417"/>
    </source>
</evidence>
<feature type="region of interest" description="Disordered" evidence="1">
    <location>
        <begin position="1"/>
        <end position="45"/>
    </location>
</feature>
<sequence>MDSSYLDPDIDEETDGLKGTTSTYPASNSGDESAEDRIDEHTTPRWRRLTVTLSATSDDALPQMAISATHPSYSVSELPVGEDGSCTLWVPEIVNDLDFVLSFPDAEQDDVSLTGIAVGKQDTISIPIVVLSG</sequence>
<dbReference type="AlphaFoldDB" id="A0ABD5YMB5"/>
<dbReference type="GeneID" id="76198705"/>
<dbReference type="Proteomes" id="UP001596417">
    <property type="component" value="Unassembled WGS sequence"/>
</dbReference>
<proteinExistence type="predicted"/>
<dbReference type="RefSeq" id="WP_264555118.1">
    <property type="nucleotide sequence ID" value="NZ_CP109979.1"/>
</dbReference>
<accession>A0ABD5YMB5</accession>
<comment type="caution">
    <text evidence="2">The sequence shown here is derived from an EMBL/GenBank/DDBJ whole genome shotgun (WGS) entry which is preliminary data.</text>
</comment>
<name>A0ABD5YMB5_9EURY</name>
<dbReference type="EMBL" id="JBHTAX010000001">
    <property type="protein sequence ID" value="MFC7189139.1"/>
    <property type="molecule type" value="Genomic_DNA"/>
</dbReference>
<organism evidence="2 3">
    <name type="scientific">Halocatena marina</name>
    <dbReference type="NCBI Taxonomy" id="2934937"/>
    <lineage>
        <taxon>Archaea</taxon>
        <taxon>Methanobacteriati</taxon>
        <taxon>Methanobacteriota</taxon>
        <taxon>Stenosarchaea group</taxon>
        <taxon>Halobacteria</taxon>
        <taxon>Halobacteriales</taxon>
        <taxon>Natronomonadaceae</taxon>
        <taxon>Halocatena</taxon>
    </lineage>
</organism>
<gene>
    <name evidence="2" type="ORF">ACFQL7_04270</name>
</gene>